<feature type="region of interest" description="Disordered" evidence="1">
    <location>
        <begin position="40"/>
        <end position="67"/>
    </location>
</feature>
<dbReference type="EMBL" id="JAKOGI010000048">
    <property type="protein sequence ID" value="KAJ8446832.1"/>
    <property type="molecule type" value="Genomic_DNA"/>
</dbReference>
<accession>A0A9Q1QLL8</accession>
<evidence type="ECO:0000256" key="1">
    <source>
        <dbReference type="SAM" id="MobiDB-lite"/>
    </source>
</evidence>
<evidence type="ECO:0000313" key="2">
    <source>
        <dbReference type="EMBL" id="KAJ8446832.1"/>
    </source>
</evidence>
<protein>
    <submittedName>
        <fullName evidence="2">Uncharacterized protein</fullName>
    </submittedName>
</protein>
<gene>
    <name evidence="2" type="ORF">Cgig2_016142</name>
</gene>
<sequence>MEVMSAISSNTDAFCYTSAPTSPRKCNFNGFYFLSMPTSPTRQLSRDLSGSKSGSRTPETTQNSPLVPGYFEFEASKRFCVYDNRYEKSHDFSIACADELFCDGKVLPLRPPPRAQYTRSSKLHGISSTASSPGARGSMLRVPFARPRSLWNDGFDPFMAALSKVKEENDDVVHTIEEKAQLRRSKSLSPFRWPIGSTRWTTYKNKTLGLSPQRDELGPMPPDTFGPREVVGRSETPPPSTLPLLLNYHLDDKMSVDRSKAPKILNHYTKTSEIFLHILAKYHTDSRVSYI</sequence>
<proteinExistence type="predicted"/>
<dbReference type="AlphaFoldDB" id="A0A9Q1QLL8"/>
<name>A0A9Q1QLL8_9CARY</name>
<evidence type="ECO:0000313" key="3">
    <source>
        <dbReference type="Proteomes" id="UP001153076"/>
    </source>
</evidence>
<feature type="compositionally biased region" description="Polar residues" evidence="1">
    <location>
        <begin position="40"/>
        <end position="65"/>
    </location>
</feature>
<organism evidence="2 3">
    <name type="scientific">Carnegiea gigantea</name>
    <dbReference type="NCBI Taxonomy" id="171969"/>
    <lineage>
        <taxon>Eukaryota</taxon>
        <taxon>Viridiplantae</taxon>
        <taxon>Streptophyta</taxon>
        <taxon>Embryophyta</taxon>
        <taxon>Tracheophyta</taxon>
        <taxon>Spermatophyta</taxon>
        <taxon>Magnoliopsida</taxon>
        <taxon>eudicotyledons</taxon>
        <taxon>Gunneridae</taxon>
        <taxon>Pentapetalae</taxon>
        <taxon>Caryophyllales</taxon>
        <taxon>Cactineae</taxon>
        <taxon>Cactaceae</taxon>
        <taxon>Cactoideae</taxon>
        <taxon>Echinocereeae</taxon>
        <taxon>Carnegiea</taxon>
    </lineage>
</organism>
<keyword evidence="3" id="KW-1185">Reference proteome</keyword>
<reference evidence="2" key="1">
    <citation type="submission" date="2022-04" db="EMBL/GenBank/DDBJ databases">
        <title>Carnegiea gigantea Genome sequencing and assembly v2.</title>
        <authorList>
            <person name="Copetti D."/>
            <person name="Sanderson M.J."/>
            <person name="Burquez A."/>
            <person name="Wojciechowski M.F."/>
        </authorList>
    </citation>
    <scope>NUCLEOTIDE SEQUENCE</scope>
    <source>
        <strain evidence="2">SGP5-SGP5p</strain>
        <tissue evidence="2">Aerial part</tissue>
    </source>
</reference>
<comment type="caution">
    <text evidence="2">The sequence shown here is derived from an EMBL/GenBank/DDBJ whole genome shotgun (WGS) entry which is preliminary data.</text>
</comment>
<dbReference type="Proteomes" id="UP001153076">
    <property type="component" value="Unassembled WGS sequence"/>
</dbReference>
<dbReference type="OrthoDB" id="693822at2759"/>
<feature type="region of interest" description="Disordered" evidence="1">
    <location>
        <begin position="116"/>
        <end position="138"/>
    </location>
</feature>